<organism evidence="1">
    <name type="scientific">Rhizophora mucronata</name>
    <name type="common">Asiatic mangrove</name>
    <dbReference type="NCBI Taxonomy" id="61149"/>
    <lineage>
        <taxon>Eukaryota</taxon>
        <taxon>Viridiplantae</taxon>
        <taxon>Streptophyta</taxon>
        <taxon>Embryophyta</taxon>
        <taxon>Tracheophyta</taxon>
        <taxon>Spermatophyta</taxon>
        <taxon>Magnoliopsida</taxon>
        <taxon>eudicotyledons</taxon>
        <taxon>Gunneridae</taxon>
        <taxon>Pentapetalae</taxon>
        <taxon>rosids</taxon>
        <taxon>fabids</taxon>
        <taxon>Malpighiales</taxon>
        <taxon>Rhizophoraceae</taxon>
        <taxon>Rhizophora</taxon>
    </lineage>
</organism>
<dbReference type="EMBL" id="GGEC01071565">
    <property type="protein sequence ID" value="MBX52049.1"/>
    <property type="molecule type" value="Transcribed_RNA"/>
</dbReference>
<name>A0A2P2PBI3_RHIMU</name>
<evidence type="ECO:0000313" key="1">
    <source>
        <dbReference type="EMBL" id="MBX52049.1"/>
    </source>
</evidence>
<reference evidence="1" key="1">
    <citation type="submission" date="2018-02" db="EMBL/GenBank/DDBJ databases">
        <title>Rhizophora mucronata_Transcriptome.</title>
        <authorList>
            <person name="Meera S.P."/>
            <person name="Sreeshan A."/>
            <person name="Augustine A."/>
        </authorList>
    </citation>
    <scope>NUCLEOTIDE SEQUENCE</scope>
    <source>
        <tissue evidence="1">Leaf</tissue>
    </source>
</reference>
<accession>A0A2P2PBI3</accession>
<proteinExistence type="predicted"/>
<sequence length="20" mass="2462">MRENLNVYLLILFYFSKKLG</sequence>
<protein>
    <submittedName>
        <fullName evidence="1">Uncharacterized protein</fullName>
    </submittedName>
</protein>
<dbReference type="AlphaFoldDB" id="A0A2P2PBI3"/>